<keyword evidence="4" id="KW-1185">Reference proteome</keyword>
<comment type="caution">
    <text evidence="3">The sequence shown here is derived from an EMBL/GenBank/DDBJ whole genome shotgun (WGS) entry which is preliminary data.</text>
</comment>
<proteinExistence type="predicted"/>
<dbReference type="AlphaFoldDB" id="A0A1Q9EDT4"/>
<evidence type="ECO:0000256" key="2">
    <source>
        <dbReference type="SAM" id="SignalP"/>
    </source>
</evidence>
<feature type="region of interest" description="Disordered" evidence="1">
    <location>
        <begin position="650"/>
        <end position="729"/>
    </location>
</feature>
<feature type="region of interest" description="Disordered" evidence="1">
    <location>
        <begin position="870"/>
        <end position="889"/>
    </location>
</feature>
<feature type="region of interest" description="Disordered" evidence="1">
    <location>
        <begin position="583"/>
        <end position="616"/>
    </location>
</feature>
<feature type="signal peptide" evidence="2">
    <location>
        <begin position="1"/>
        <end position="17"/>
    </location>
</feature>
<gene>
    <name evidence="3" type="ORF">AK812_SmicGene11199</name>
</gene>
<dbReference type="OrthoDB" id="265717at2759"/>
<protein>
    <submittedName>
        <fullName evidence="3">Uncharacterized protein</fullName>
    </submittedName>
</protein>
<organism evidence="3 4">
    <name type="scientific">Symbiodinium microadriaticum</name>
    <name type="common">Dinoflagellate</name>
    <name type="synonym">Zooxanthella microadriatica</name>
    <dbReference type="NCBI Taxonomy" id="2951"/>
    <lineage>
        <taxon>Eukaryota</taxon>
        <taxon>Sar</taxon>
        <taxon>Alveolata</taxon>
        <taxon>Dinophyceae</taxon>
        <taxon>Suessiales</taxon>
        <taxon>Symbiodiniaceae</taxon>
        <taxon>Symbiodinium</taxon>
    </lineage>
</organism>
<keyword evidence="2" id="KW-0732">Signal</keyword>
<accession>A0A1Q9EDT4</accession>
<evidence type="ECO:0000256" key="1">
    <source>
        <dbReference type="SAM" id="MobiDB-lite"/>
    </source>
</evidence>
<feature type="compositionally biased region" description="Polar residues" evidence="1">
    <location>
        <begin position="585"/>
        <end position="595"/>
    </location>
</feature>
<evidence type="ECO:0000313" key="4">
    <source>
        <dbReference type="Proteomes" id="UP000186817"/>
    </source>
</evidence>
<feature type="compositionally biased region" description="Basic and acidic residues" evidence="1">
    <location>
        <begin position="674"/>
        <end position="687"/>
    </location>
</feature>
<reference evidence="3 4" key="1">
    <citation type="submission" date="2016-02" db="EMBL/GenBank/DDBJ databases">
        <title>Genome analysis of coral dinoflagellate symbionts highlights evolutionary adaptations to a symbiotic lifestyle.</title>
        <authorList>
            <person name="Aranda M."/>
            <person name="Li Y."/>
            <person name="Liew Y.J."/>
            <person name="Baumgarten S."/>
            <person name="Simakov O."/>
            <person name="Wilson M."/>
            <person name="Piel J."/>
            <person name="Ashoor H."/>
            <person name="Bougouffa S."/>
            <person name="Bajic V.B."/>
            <person name="Ryu T."/>
            <person name="Ravasi T."/>
            <person name="Bayer T."/>
            <person name="Micklem G."/>
            <person name="Kim H."/>
            <person name="Bhak J."/>
            <person name="Lajeunesse T.C."/>
            <person name="Voolstra C.R."/>
        </authorList>
    </citation>
    <scope>NUCLEOTIDE SEQUENCE [LARGE SCALE GENOMIC DNA]</scope>
    <source>
        <strain evidence="3 4">CCMP2467</strain>
    </source>
</reference>
<feature type="chain" id="PRO_5043467089" evidence="2">
    <location>
        <begin position="18"/>
        <end position="994"/>
    </location>
</feature>
<feature type="compositionally biased region" description="Low complexity" evidence="1">
    <location>
        <begin position="53"/>
        <end position="63"/>
    </location>
</feature>
<dbReference type="EMBL" id="LSRX01000180">
    <property type="protein sequence ID" value="OLQ05583.1"/>
    <property type="molecule type" value="Genomic_DNA"/>
</dbReference>
<dbReference type="SUPFAM" id="SSF144232">
    <property type="entry name" value="HIT/MYND zinc finger-like"/>
    <property type="match status" value="1"/>
</dbReference>
<sequence>MLRQSLHVILAISAVLAATHPEDVEVPLRQLRGVRSESNATDEVAGDADASDMTDSTATSATTPVLASNGTVSTDEETPETPQAESSDTVQIYVPDPFQTVEDSGDDDGETISKINETLKQEQREEEEGGTCCFSGENPKDTCGTCYPMSIASYKSKCSRKNLCLGECKGTWCETKCVMSAADPGNMCGTAFPKGTAVSESYCATSKDACSSCKGEWCRAGYASNFKVEEDSYGREENVYVAPEDTNGFCCYRGENGADGMCSACADVAKDSTCSEKARCGGCGGMWCPGPRCVKAFKNKADPCGSAFPVSGIAAPDDYCALNEIQCTSCKGAWCPIPNITYSDGTEYDPNKAWHAHGDQRLTPENETETAEAEAEVENDDSISDLFPDGVMSRLHKVSQQFQEAEARQCSVAAMYRCEKGNDPGTRAGLHVAVNCCSAVDKQLQPLQLQGISAAEVEKLRAELRSKTAVAFNRNGINAILTFEQSSLQTLNLPSNQDEVARLEKESNPKSGHVTAAQDDGCFRHRKGSSRLQKLGQQLQDSQADVAKLERESGPELLKVAYCSFTCQKNGWKLHKLHCGKAAASPQQVSKSKATTPLPESGKPEPPVAPKAPKVEWSSSAPLRTLPRVRVAKLGTYRPKVEDFFDRGDLEPGLAVAGKPKKSSRGSDSFNYSKWDKMGDSDDEGKKSKVFGTSHREPMHGQPMGMTPARNPKADGNSRVSTAQSKQEARSALEEAEKFLHAVAAEVLHQAGTMGPGSVWALGPEGEKTARRCLRILNKDVLPVLPDDSLATFLHGSANYFLRRATDARDHEKSKASASAKASLLQVHRDATLNEAYRENACDFLAALLEDDGELQKAKEMERMVESYRNGEGGKVEASENQPQTPVPSSFAVARSFDSQGCWSGFATCRWQGRRVRQRHIRAKQEQNISMRFEGYGTTDVDTICTGKENYSAKEGYGAKGADTICKAKAIPSIEEVLAQLDREDEEELEELLY</sequence>
<feature type="compositionally biased region" description="Polar residues" evidence="1">
    <location>
        <begin position="879"/>
        <end position="888"/>
    </location>
</feature>
<feature type="region of interest" description="Disordered" evidence="1">
    <location>
        <begin position="504"/>
        <end position="523"/>
    </location>
</feature>
<name>A0A1Q9EDT4_SYMMI</name>
<feature type="region of interest" description="Disordered" evidence="1">
    <location>
        <begin position="35"/>
        <end position="88"/>
    </location>
</feature>
<dbReference type="Proteomes" id="UP000186817">
    <property type="component" value="Unassembled WGS sequence"/>
</dbReference>
<dbReference type="Gene3D" id="6.10.140.2220">
    <property type="match status" value="1"/>
</dbReference>
<evidence type="ECO:0000313" key="3">
    <source>
        <dbReference type="EMBL" id="OLQ05583.1"/>
    </source>
</evidence>